<organism evidence="1 2">
    <name type="scientific">Kutzneria kofuensis</name>
    <dbReference type="NCBI Taxonomy" id="103725"/>
    <lineage>
        <taxon>Bacteria</taxon>
        <taxon>Bacillati</taxon>
        <taxon>Actinomycetota</taxon>
        <taxon>Actinomycetes</taxon>
        <taxon>Pseudonocardiales</taxon>
        <taxon>Pseudonocardiaceae</taxon>
        <taxon>Kutzneria</taxon>
    </lineage>
</organism>
<dbReference type="SUPFAM" id="SSF51445">
    <property type="entry name" value="(Trans)glycosidases"/>
    <property type="match status" value="1"/>
</dbReference>
<evidence type="ECO:0000313" key="2">
    <source>
        <dbReference type="Proteomes" id="UP000585638"/>
    </source>
</evidence>
<comment type="caution">
    <text evidence="1">The sequence shown here is derived from an EMBL/GenBank/DDBJ whole genome shotgun (WGS) entry which is preliminary data.</text>
</comment>
<dbReference type="Gene3D" id="3.20.20.80">
    <property type="entry name" value="Glycosidases"/>
    <property type="match status" value="1"/>
</dbReference>
<dbReference type="AlphaFoldDB" id="A0A7W9NGK0"/>
<sequence>MTDLPLISGPDFPIGIYWPPPPEETTAQRYQEIAAAGFTFVITGNYLGDGNIIGWALKLADAVGLKVLVFEDTQLLNLTRFFDINDDRSVPMTITMADGAELVRRVEAAYGGHASLAGYNLFDEPDYNKFDTVGKAFQLVRQNAPGRLPYANLLPDLGRAPGDYPNYIERYCQVVQPALLSFDRYPLTSAPGSFDANYFTNWVDIREAGLRHNLPTWTYIQAVGTNWYRAPSNAEMLWLINVSLAYGCKGIQYFTYWQPDPARREDFSPALMDLSGRQTTRYQGAKTINTTWLRQVGRELKPLVSERVMHYDDPDDPPRVTTFSPDAYVSAVSGDPVILGQFTSGGPGRWLLVTNRSFTGPSTTSIWFGSAVSSVTLFDPGTQTYRPVSDPSSVTVMLPTGGAALYRLQ</sequence>
<accession>A0A7W9NGK0</accession>
<dbReference type="EMBL" id="JACHIR010000001">
    <property type="protein sequence ID" value="MBB5891231.1"/>
    <property type="molecule type" value="Genomic_DNA"/>
</dbReference>
<dbReference type="Proteomes" id="UP000585638">
    <property type="component" value="Unassembled WGS sequence"/>
</dbReference>
<proteinExistence type="predicted"/>
<reference evidence="1 2" key="1">
    <citation type="submission" date="2020-08" db="EMBL/GenBank/DDBJ databases">
        <title>Sequencing the genomes of 1000 actinobacteria strains.</title>
        <authorList>
            <person name="Klenk H.-P."/>
        </authorList>
    </citation>
    <scope>NUCLEOTIDE SEQUENCE [LARGE SCALE GENOMIC DNA]</scope>
    <source>
        <strain evidence="1 2">DSM 43851</strain>
    </source>
</reference>
<evidence type="ECO:0008006" key="3">
    <source>
        <dbReference type="Google" id="ProtNLM"/>
    </source>
</evidence>
<dbReference type="RefSeq" id="WP_184861195.1">
    <property type="nucleotide sequence ID" value="NZ_BAAAWY010000031.1"/>
</dbReference>
<evidence type="ECO:0000313" key="1">
    <source>
        <dbReference type="EMBL" id="MBB5891231.1"/>
    </source>
</evidence>
<dbReference type="InterPro" id="IPR017853">
    <property type="entry name" value="GH"/>
</dbReference>
<protein>
    <recommendedName>
        <fullName evidence="3">Glycoside hydrolase family 42 N-terminal domain-containing protein</fullName>
    </recommendedName>
</protein>
<keyword evidence="2" id="KW-1185">Reference proteome</keyword>
<gene>
    <name evidence="1" type="ORF">BJ998_002427</name>
</gene>
<name>A0A7W9NGK0_9PSEU</name>